<dbReference type="PANTHER" id="PTHR33406:SF11">
    <property type="entry name" value="MEMBRANE PROTEIN SCO6666-RELATED"/>
    <property type="match status" value="1"/>
</dbReference>
<protein>
    <submittedName>
        <fullName evidence="9">MMPL family transporter</fullName>
    </submittedName>
</protein>
<proteinExistence type="inferred from homology"/>
<keyword evidence="5 7" id="KW-1133">Transmembrane helix</keyword>
<gene>
    <name evidence="9" type="ORF">GB864_14710</name>
</gene>
<dbReference type="InterPro" id="IPR050545">
    <property type="entry name" value="Mycobact_MmpL"/>
</dbReference>
<evidence type="ECO:0000256" key="6">
    <source>
        <dbReference type="ARBA" id="ARBA00023136"/>
    </source>
</evidence>
<dbReference type="GO" id="GO:0005886">
    <property type="term" value="C:plasma membrane"/>
    <property type="evidence" value="ECO:0007669"/>
    <property type="project" value="UniProtKB-SubCell"/>
</dbReference>
<comment type="subcellular location">
    <subcellularLocation>
        <location evidence="1">Cell membrane</location>
        <topology evidence="1">Multi-pass membrane protein</topology>
    </subcellularLocation>
</comment>
<feature type="transmembrane region" description="Helical" evidence="7">
    <location>
        <begin position="172"/>
        <end position="192"/>
    </location>
</feature>
<comment type="caution">
    <text evidence="9">The sequence shown here is derived from an EMBL/GenBank/DDBJ whole genome shotgun (WGS) entry which is preliminary data.</text>
</comment>
<feature type="transmembrane region" description="Helical" evidence="7">
    <location>
        <begin position="199"/>
        <end position="220"/>
    </location>
</feature>
<feature type="domain" description="Membrane transport protein MMPL" evidence="8">
    <location>
        <begin position="114"/>
        <end position="350"/>
    </location>
</feature>
<feature type="transmembrane region" description="Helical" evidence="7">
    <location>
        <begin position="282"/>
        <end position="304"/>
    </location>
</feature>
<evidence type="ECO:0000256" key="2">
    <source>
        <dbReference type="ARBA" id="ARBA00010157"/>
    </source>
</evidence>
<dbReference type="SUPFAM" id="SSF82866">
    <property type="entry name" value="Multidrug efflux transporter AcrB transmembrane domain"/>
    <property type="match status" value="1"/>
</dbReference>
<evidence type="ECO:0000256" key="4">
    <source>
        <dbReference type="ARBA" id="ARBA00022692"/>
    </source>
</evidence>
<keyword evidence="4 7" id="KW-0812">Transmembrane</keyword>
<evidence type="ECO:0000256" key="5">
    <source>
        <dbReference type="ARBA" id="ARBA00022989"/>
    </source>
</evidence>
<evidence type="ECO:0000256" key="3">
    <source>
        <dbReference type="ARBA" id="ARBA00022475"/>
    </source>
</evidence>
<reference evidence="9 10" key="1">
    <citation type="submission" date="2019-12" db="EMBL/GenBank/DDBJ databases">
        <authorList>
            <person name="Kim Y.S."/>
        </authorList>
    </citation>
    <scope>NUCLEOTIDE SEQUENCE [LARGE SCALE GENOMIC DNA]</scope>
    <source>
        <strain evidence="9 10">MMS17-SY077</strain>
    </source>
</reference>
<evidence type="ECO:0000313" key="9">
    <source>
        <dbReference type="EMBL" id="MWB99800.1"/>
    </source>
</evidence>
<comment type="similarity">
    <text evidence="2">Belongs to the resistance-nodulation-cell division (RND) (TC 2.A.6) family. MmpL subfamily.</text>
</comment>
<feature type="transmembrane region" description="Helical" evidence="7">
    <location>
        <begin position="316"/>
        <end position="341"/>
    </location>
</feature>
<name>A0A6I4NZQ7_9MICO</name>
<dbReference type="InterPro" id="IPR004869">
    <property type="entry name" value="MMPL_dom"/>
</dbReference>
<dbReference type="PANTHER" id="PTHR33406">
    <property type="entry name" value="MEMBRANE PROTEIN MJ1562-RELATED"/>
    <property type="match status" value="1"/>
</dbReference>
<evidence type="ECO:0000313" key="10">
    <source>
        <dbReference type="Proteomes" id="UP000438182"/>
    </source>
</evidence>
<dbReference type="Pfam" id="PF03176">
    <property type="entry name" value="MMPL"/>
    <property type="match status" value="1"/>
</dbReference>
<keyword evidence="10" id="KW-1185">Reference proteome</keyword>
<sequence length="584" mass="59485">MHGFFGGWVRAVTRIPVLTIVLVVLALGAAAVPAAQLRLALPDAGTLEPDAPGRVAYDLVDRHFGPGWNGPLVVTGQVIQSDDPVGLMDDLGDEIAALPGVVAVPLATPNEPGDTGIVQVIPDGAPDSEATAALVADLRAHHDRWLDEYGVELSVTGYTAAGIDISARLGGALLPFGLLVVGLSLVLLAMVFRSIAVPVTAAAGYALSVAAAFGLTTLVFVDGVGADALGVESTGDVISFMPIILMGVLFGLAMDYEVFLVSRMREAYARNGDAKAAVRTGFVGSARVVTAAAIIMFSVFVAFVPGGDASIQPIAFGLAAGVAIDAFLVRMTLIPALLHLLGRAAWTMPRSLDRALPHFDVEGDALAEELALADWPEPGAEDAIAAEGVRVAGAGRTAVDADAALDADEDPAAGLTVRLAPGEALVVTGGTAAARRALLLALGGRLPVVAGRLTVTGLAVPPRGASVRSRTAFVRLDAADPDGAGPAQGAADDDRRVLDRLVAALDAQPRILYLDGADAVGAPSIRADLRDALRRALAHAPGLALVVAAEDEHAARELLPAGTPVIEAALPSAADPARLPAGVP</sequence>
<organism evidence="9 10">
    <name type="scientific">Agromyces seonyuensis</name>
    <dbReference type="NCBI Taxonomy" id="2662446"/>
    <lineage>
        <taxon>Bacteria</taxon>
        <taxon>Bacillati</taxon>
        <taxon>Actinomycetota</taxon>
        <taxon>Actinomycetes</taxon>
        <taxon>Micrococcales</taxon>
        <taxon>Microbacteriaceae</taxon>
        <taxon>Agromyces</taxon>
    </lineage>
</organism>
<keyword evidence="3" id="KW-1003">Cell membrane</keyword>
<dbReference type="EMBL" id="WSTA01000080">
    <property type="protein sequence ID" value="MWB99800.1"/>
    <property type="molecule type" value="Genomic_DNA"/>
</dbReference>
<feature type="transmembrane region" description="Helical" evidence="7">
    <location>
        <begin position="240"/>
        <end position="261"/>
    </location>
</feature>
<keyword evidence="6 7" id="KW-0472">Membrane</keyword>
<dbReference type="Gene3D" id="1.20.1640.10">
    <property type="entry name" value="Multidrug efflux transporter AcrB transmembrane domain"/>
    <property type="match status" value="1"/>
</dbReference>
<dbReference type="Proteomes" id="UP000438182">
    <property type="component" value="Unassembled WGS sequence"/>
</dbReference>
<evidence type="ECO:0000256" key="1">
    <source>
        <dbReference type="ARBA" id="ARBA00004651"/>
    </source>
</evidence>
<evidence type="ECO:0000259" key="8">
    <source>
        <dbReference type="Pfam" id="PF03176"/>
    </source>
</evidence>
<evidence type="ECO:0000256" key="7">
    <source>
        <dbReference type="SAM" id="Phobius"/>
    </source>
</evidence>
<accession>A0A6I4NZQ7</accession>
<dbReference type="AlphaFoldDB" id="A0A6I4NZQ7"/>